<gene>
    <name evidence="7" type="ORF">E4L96_00595</name>
</gene>
<evidence type="ECO:0000256" key="1">
    <source>
        <dbReference type="ARBA" id="ARBA00022723"/>
    </source>
</evidence>
<evidence type="ECO:0000313" key="7">
    <source>
        <dbReference type="EMBL" id="TFW30146.1"/>
    </source>
</evidence>
<dbReference type="AlphaFoldDB" id="A0A4Y9SZH5"/>
<reference evidence="7 8" key="1">
    <citation type="submission" date="2019-03" db="EMBL/GenBank/DDBJ databases">
        <title>Draft Genome Sequence of Massilia arenosa sp. nov., a Novel Massilia Species Isolated from a Sandy-loam Maize Soil.</title>
        <authorList>
            <person name="Raths R."/>
            <person name="Peta V."/>
            <person name="Bucking H."/>
        </authorList>
    </citation>
    <scope>NUCLEOTIDE SEQUENCE [LARGE SCALE GENOMIC DNA]</scope>
    <source>
        <strain evidence="7 8">MC02</strain>
    </source>
</reference>
<evidence type="ECO:0000256" key="3">
    <source>
        <dbReference type="PROSITE-ProRule" id="PRU00433"/>
    </source>
</evidence>
<keyword evidence="4" id="KW-0812">Transmembrane</keyword>
<evidence type="ECO:0000256" key="4">
    <source>
        <dbReference type="SAM" id="Phobius"/>
    </source>
</evidence>
<dbReference type="OrthoDB" id="114218at2"/>
<dbReference type="CDD" id="cd06225">
    <property type="entry name" value="HAMP"/>
    <property type="match status" value="1"/>
</dbReference>
<feature type="domain" description="HAMP" evidence="5">
    <location>
        <begin position="233"/>
        <end position="286"/>
    </location>
</feature>
<dbReference type="Pfam" id="PF00672">
    <property type="entry name" value="HAMP"/>
    <property type="match status" value="1"/>
</dbReference>
<dbReference type="Proteomes" id="UP000298438">
    <property type="component" value="Unassembled WGS sequence"/>
</dbReference>
<keyword evidence="1 3" id="KW-0479">Metal-binding</keyword>
<dbReference type="GO" id="GO:0046872">
    <property type="term" value="F:metal ion binding"/>
    <property type="evidence" value="ECO:0007669"/>
    <property type="project" value="UniProtKB-KW"/>
</dbReference>
<dbReference type="InterPro" id="IPR009056">
    <property type="entry name" value="Cyt_c-like_dom"/>
</dbReference>
<accession>A0A4Y9SZH5</accession>
<keyword evidence="4" id="KW-0472">Membrane</keyword>
<dbReference type="GO" id="GO:0020037">
    <property type="term" value="F:heme binding"/>
    <property type="evidence" value="ECO:0007669"/>
    <property type="project" value="InterPro"/>
</dbReference>
<feature type="domain" description="Cytochrome c" evidence="6">
    <location>
        <begin position="136"/>
        <end position="279"/>
    </location>
</feature>
<feature type="transmembrane region" description="Helical" evidence="4">
    <location>
        <begin position="7"/>
        <end position="26"/>
    </location>
</feature>
<dbReference type="EMBL" id="SPVF01000008">
    <property type="protein sequence ID" value="TFW30146.1"/>
    <property type="molecule type" value="Genomic_DNA"/>
</dbReference>
<keyword evidence="8" id="KW-1185">Reference proteome</keyword>
<dbReference type="GO" id="GO:0016020">
    <property type="term" value="C:membrane"/>
    <property type="evidence" value="ECO:0007669"/>
    <property type="project" value="InterPro"/>
</dbReference>
<keyword evidence="2 3" id="KW-0408">Iron</keyword>
<evidence type="ECO:0000256" key="2">
    <source>
        <dbReference type="ARBA" id="ARBA00023004"/>
    </source>
</evidence>
<protein>
    <submittedName>
        <fullName evidence="7">DUF3365 domain-containing protein</fullName>
    </submittedName>
</protein>
<feature type="transmembrane region" description="Helical" evidence="4">
    <location>
        <begin position="211"/>
        <end position="235"/>
    </location>
</feature>
<keyword evidence="4" id="KW-1133">Transmembrane helix</keyword>
<evidence type="ECO:0000259" key="5">
    <source>
        <dbReference type="PROSITE" id="PS50885"/>
    </source>
</evidence>
<dbReference type="GO" id="GO:0007165">
    <property type="term" value="P:signal transduction"/>
    <property type="evidence" value="ECO:0007669"/>
    <property type="project" value="InterPro"/>
</dbReference>
<dbReference type="SMART" id="SM00304">
    <property type="entry name" value="HAMP"/>
    <property type="match status" value="1"/>
</dbReference>
<dbReference type="Gene3D" id="6.10.340.10">
    <property type="match status" value="1"/>
</dbReference>
<dbReference type="RefSeq" id="WP_135205303.1">
    <property type="nucleotide sequence ID" value="NZ_SPVF01000008.1"/>
</dbReference>
<organism evidence="7 8">
    <name type="scientific">Zemynaea arenosa</name>
    <dbReference type="NCBI Taxonomy" id="2561931"/>
    <lineage>
        <taxon>Bacteria</taxon>
        <taxon>Pseudomonadati</taxon>
        <taxon>Pseudomonadota</taxon>
        <taxon>Betaproteobacteria</taxon>
        <taxon>Burkholderiales</taxon>
        <taxon>Oxalobacteraceae</taxon>
        <taxon>Telluria group</taxon>
        <taxon>Zemynaea</taxon>
    </lineage>
</organism>
<dbReference type="GO" id="GO:0009055">
    <property type="term" value="F:electron transfer activity"/>
    <property type="evidence" value="ECO:0007669"/>
    <property type="project" value="InterPro"/>
</dbReference>
<dbReference type="PROSITE" id="PS51007">
    <property type="entry name" value="CYTC"/>
    <property type="match status" value="1"/>
</dbReference>
<dbReference type="InterPro" id="IPR003660">
    <property type="entry name" value="HAMP_dom"/>
</dbReference>
<dbReference type="SUPFAM" id="SSF158472">
    <property type="entry name" value="HAMP domain-like"/>
    <property type="match status" value="1"/>
</dbReference>
<name>A0A4Y9SZH5_9BURK</name>
<dbReference type="Pfam" id="PF11845">
    <property type="entry name" value="Tll0287-like"/>
    <property type="match status" value="1"/>
</dbReference>
<keyword evidence="3" id="KW-0349">Heme</keyword>
<comment type="caution">
    <text evidence="7">The sequence shown here is derived from an EMBL/GenBank/DDBJ whole genome shotgun (WGS) entry which is preliminary data.</text>
</comment>
<proteinExistence type="predicted"/>
<evidence type="ECO:0000259" key="6">
    <source>
        <dbReference type="PROSITE" id="PS51007"/>
    </source>
</evidence>
<sequence>MKLLVKVNLGLVAVFGIGFLATGFFTRQVLQQNAEREVIGSARLMMEAAMAARGYTTGEIKPLLTPQLAKAFLPQSVPSYAATQSFAALHKSHPDYSYKEATLNPTNPRDRVVDWEADVVQRLRDHPEMKEFIGQRNSESGPSLYLARPIRINDAQCLSCHSTPAAAPASMLALYGPNNGFGWKLNEVIGSQIVSVPLDVAMRQADRTVNVIMTGFALSFAALLVFVNAVMYWLVLRPMQRIARIADAVSEGRADAPPFPKGGSDELAVLSTAFTRMRRSMEKALALLD</sequence>
<dbReference type="PROSITE" id="PS50885">
    <property type="entry name" value="HAMP"/>
    <property type="match status" value="1"/>
</dbReference>
<dbReference type="InterPro" id="IPR021796">
    <property type="entry name" value="Tll0287-like_dom"/>
</dbReference>
<evidence type="ECO:0000313" key="8">
    <source>
        <dbReference type="Proteomes" id="UP000298438"/>
    </source>
</evidence>